<dbReference type="Gene3D" id="3.30.70.20">
    <property type="match status" value="3"/>
</dbReference>
<dbReference type="RefSeq" id="WP_230274157.1">
    <property type="nucleotide sequence ID" value="NZ_JAJKFW010000023.1"/>
</dbReference>
<dbReference type="CDD" id="cd16373">
    <property type="entry name" value="DMSOR_beta_like"/>
    <property type="match status" value="1"/>
</dbReference>
<evidence type="ECO:0000313" key="10">
    <source>
        <dbReference type="EMBL" id="MCC9643217.1"/>
    </source>
</evidence>
<keyword evidence="11" id="KW-1185">Reference proteome</keyword>
<feature type="domain" description="4Fe-4S ferredoxin-type" evidence="9">
    <location>
        <begin position="631"/>
        <end position="663"/>
    </location>
</feature>
<dbReference type="PROSITE" id="PS00198">
    <property type="entry name" value="4FE4S_FER_1"/>
    <property type="match status" value="3"/>
</dbReference>
<feature type="transmembrane region" description="Helical" evidence="8">
    <location>
        <begin position="46"/>
        <end position="66"/>
    </location>
</feature>
<evidence type="ECO:0000256" key="3">
    <source>
        <dbReference type="ARBA" id="ARBA00022723"/>
    </source>
</evidence>
<evidence type="ECO:0000256" key="4">
    <source>
        <dbReference type="ARBA" id="ARBA00022982"/>
    </source>
</evidence>
<dbReference type="Pfam" id="PF12838">
    <property type="entry name" value="Fer4_7"/>
    <property type="match status" value="1"/>
</dbReference>
<sequence>MSEAKITPVASRGLAIILGLMALLLGGALSFNWGAVDQWSDAGRAWGWLVTAISFSLAIVLAQTGWRDRRSPSLLRLDWYLPAIKRLPHSTNPSGSILGRTFRRLLPGLQSNWQTKQRGLLRRWLRRLGPSWVASPLRRLSQATCLIVFCWLFFYVCWPYNARPNLTNTLADVTFVAFDQDSQAATFQASFSTKSDETANHRELSGDDWKAGATWFLTSKRAASGSSPEQNALGEFAVIDKSEDSVLLRPVGNLSPLFVDVITGMSSSKEFEATDRDPLAWPDHYTENLDTKEWIPAETFLMIDPLLSLSTAIASRSWVWSLSCAAAILIVCVCVPRGFCGYLCPLGTTIDLFDWAIAGRTKRWRVPDEGWWVHVKYYLLAGILLAASAGLLVSGFFAAIPVVTRGYLILFDPLQSGATRGWHLVPSMNVGHIVSVVMFFAVLGLGFLRPRFWCKYVCPSGAVFSLGNLFRLTERKVESSCIHCNKCVEICPFDAIKPDFTTRVTDCTLCQSCAGVCPTHAIKFVERSNLVQLKVENDPPTHETSLGRRGFLSLATGSAASIAGAAGITVLGKGLGANLDDPDAFRPVRPPGSVPEQEFLELCIRCGECFKACPNNVLQPLGFEQGLEGLWTPVVQADWAGCESSCNACGQVCPTGAIRALPLDEKRHARMGLAIVNETTCLPFAGKESCDLCVQECISAGYDAIEYTQVGVEVDAQGNPVDGTGFTAPVVLADKCVGCGLCQTRCVAINVKERGVLDHSAIIVETGEGREDRVMSGSYKAMQDERQSASLRIIESDTETATPPAELTIQMDDPFGTESETADDISPF</sequence>
<dbReference type="SUPFAM" id="SSF54862">
    <property type="entry name" value="4Fe-4S ferredoxins"/>
    <property type="match status" value="2"/>
</dbReference>
<gene>
    <name evidence="10" type="ORF">LOC71_13110</name>
</gene>
<accession>A0ABS8NI45</accession>
<reference evidence="10" key="1">
    <citation type="submission" date="2021-11" db="EMBL/GenBank/DDBJ databases">
        <title>Genome sequence.</title>
        <authorList>
            <person name="Sun Q."/>
        </authorList>
    </citation>
    <scope>NUCLEOTIDE SEQUENCE</scope>
    <source>
        <strain evidence="10">JC740</strain>
    </source>
</reference>
<keyword evidence="6" id="KW-0411">Iron-sulfur</keyword>
<evidence type="ECO:0000256" key="1">
    <source>
        <dbReference type="ARBA" id="ARBA00022448"/>
    </source>
</evidence>
<feature type="transmembrane region" description="Helical" evidence="8">
    <location>
        <begin position="430"/>
        <end position="448"/>
    </location>
</feature>
<evidence type="ECO:0000256" key="8">
    <source>
        <dbReference type="SAM" id="Phobius"/>
    </source>
</evidence>
<feature type="transmembrane region" description="Helical" evidence="8">
    <location>
        <begin position="377"/>
        <end position="410"/>
    </location>
</feature>
<evidence type="ECO:0000256" key="5">
    <source>
        <dbReference type="ARBA" id="ARBA00023004"/>
    </source>
</evidence>
<feature type="region of interest" description="Disordered" evidence="7">
    <location>
        <begin position="797"/>
        <end position="828"/>
    </location>
</feature>
<keyword evidence="5" id="KW-0408">Iron</keyword>
<name>A0ABS8NI45_9BACT</name>
<dbReference type="PANTHER" id="PTHR30176">
    <property type="entry name" value="FERREDOXIN-TYPE PROTEIN NAPH"/>
    <property type="match status" value="1"/>
</dbReference>
<feature type="domain" description="4Fe-4S ferredoxin-type" evidence="9">
    <location>
        <begin position="727"/>
        <end position="754"/>
    </location>
</feature>
<feature type="domain" description="4Fe-4S ferredoxin-type" evidence="9">
    <location>
        <begin position="507"/>
        <end position="527"/>
    </location>
</feature>
<keyword evidence="4" id="KW-0249">Electron transport</keyword>
<keyword evidence="8" id="KW-0472">Membrane</keyword>
<keyword evidence="1" id="KW-0813">Transport</keyword>
<dbReference type="Proteomes" id="UP001430306">
    <property type="component" value="Unassembled WGS sequence"/>
</dbReference>
<comment type="caution">
    <text evidence="10">The sequence shown here is derived from an EMBL/GenBank/DDBJ whole genome shotgun (WGS) entry which is preliminary data.</text>
</comment>
<evidence type="ECO:0000256" key="6">
    <source>
        <dbReference type="ARBA" id="ARBA00023014"/>
    </source>
</evidence>
<proteinExistence type="predicted"/>
<protein>
    <submittedName>
        <fullName evidence="10">4Fe-4S binding protein</fullName>
    </submittedName>
</protein>
<evidence type="ECO:0000256" key="7">
    <source>
        <dbReference type="SAM" id="MobiDB-lite"/>
    </source>
</evidence>
<keyword evidence="8" id="KW-1133">Transmembrane helix</keyword>
<organism evidence="10 11">
    <name type="scientific">Rhodopirellula halodulae</name>
    <dbReference type="NCBI Taxonomy" id="2894198"/>
    <lineage>
        <taxon>Bacteria</taxon>
        <taxon>Pseudomonadati</taxon>
        <taxon>Planctomycetota</taxon>
        <taxon>Planctomycetia</taxon>
        <taxon>Pirellulales</taxon>
        <taxon>Pirellulaceae</taxon>
        <taxon>Rhodopirellula</taxon>
    </lineage>
</organism>
<evidence type="ECO:0000259" key="9">
    <source>
        <dbReference type="PROSITE" id="PS51379"/>
    </source>
</evidence>
<evidence type="ECO:0000313" key="11">
    <source>
        <dbReference type="Proteomes" id="UP001430306"/>
    </source>
</evidence>
<feature type="domain" description="4Fe-4S ferredoxin-type" evidence="9">
    <location>
        <begin position="593"/>
        <end position="623"/>
    </location>
</feature>
<dbReference type="Pfam" id="PF12801">
    <property type="entry name" value="Fer4_5"/>
    <property type="match status" value="2"/>
</dbReference>
<dbReference type="PROSITE" id="PS51379">
    <property type="entry name" value="4FE4S_FER_2"/>
    <property type="match status" value="5"/>
</dbReference>
<dbReference type="PANTHER" id="PTHR30176:SF3">
    <property type="entry name" value="FERREDOXIN-TYPE PROTEIN NAPH"/>
    <property type="match status" value="1"/>
</dbReference>
<dbReference type="EMBL" id="JAJKFW010000023">
    <property type="protein sequence ID" value="MCC9643217.1"/>
    <property type="molecule type" value="Genomic_DNA"/>
</dbReference>
<keyword evidence="3" id="KW-0479">Metal-binding</keyword>
<dbReference type="InterPro" id="IPR051684">
    <property type="entry name" value="Electron_Trans/Redox"/>
</dbReference>
<feature type="transmembrane region" description="Helical" evidence="8">
    <location>
        <begin position="318"/>
        <end position="336"/>
    </location>
</feature>
<dbReference type="Pfam" id="PF00037">
    <property type="entry name" value="Fer4"/>
    <property type="match status" value="1"/>
</dbReference>
<dbReference type="InterPro" id="IPR017900">
    <property type="entry name" value="4Fe4S_Fe_S_CS"/>
</dbReference>
<evidence type="ECO:0000256" key="2">
    <source>
        <dbReference type="ARBA" id="ARBA00022485"/>
    </source>
</evidence>
<feature type="domain" description="4Fe-4S ferredoxin-type" evidence="9">
    <location>
        <begin position="472"/>
        <end position="501"/>
    </location>
</feature>
<dbReference type="InterPro" id="IPR017896">
    <property type="entry name" value="4Fe4S_Fe-S-bd"/>
</dbReference>
<keyword evidence="2" id="KW-0004">4Fe-4S</keyword>
<keyword evidence="8" id="KW-0812">Transmembrane</keyword>